<dbReference type="GO" id="GO:0016709">
    <property type="term" value="F:oxidoreductase activity, acting on paired donors, with incorporation or reduction of molecular oxygen, NAD(P)H as one donor, and incorporation of one atom of oxygen"/>
    <property type="evidence" value="ECO:0007669"/>
    <property type="project" value="UniProtKB-ARBA"/>
</dbReference>
<dbReference type="EMBL" id="CP021112">
    <property type="protein sequence ID" value="ARP99487.1"/>
    <property type="molecule type" value="Genomic_DNA"/>
</dbReference>
<evidence type="ECO:0000256" key="2">
    <source>
        <dbReference type="ARBA" id="ARBA00022630"/>
    </source>
</evidence>
<dbReference type="KEGG" id="psin:CAK95_10620"/>
<dbReference type="Proteomes" id="UP000194137">
    <property type="component" value="Chromosome"/>
</dbReference>
<dbReference type="Gene3D" id="3.40.30.120">
    <property type="match status" value="1"/>
</dbReference>
<dbReference type="Gene3D" id="3.50.50.60">
    <property type="entry name" value="FAD/NAD(P)-binding domain"/>
    <property type="match status" value="1"/>
</dbReference>
<organism evidence="4 5">
    <name type="scientific">Pseudorhodoplanes sinuspersici</name>
    <dbReference type="NCBI Taxonomy" id="1235591"/>
    <lineage>
        <taxon>Bacteria</taxon>
        <taxon>Pseudomonadati</taxon>
        <taxon>Pseudomonadota</taxon>
        <taxon>Alphaproteobacteria</taxon>
        <taxon>Hyphomicrobiales</taxon>
        <taxon>Pseudorhodoplanes</taxon>
    </lineage>
</organism>
<dbReference type="RefSeq" id="WP_198343825.1">
    <property type="nucleotide sequence ID" value="NZ_CP021112.1"/>
</dbReference>
<evidence type="ECO:0000256" key="3">
    <source>
        <dbReference type="ARBA" id="ARBA00022827"/>
    </source>
</evidence>
<dbReference type="Gene3D" id="3.30.70.2450">
    <property type="match status" value="1"/>
</dbReference>
<evidence type="ECO:0000313" key="5">
    <source>
        <dbReference type="Proteomes" id="UP000194137"/>
    </source>
</evidence>
<accession>A0A1W6ZQG0</accession>
<dbReference type="InterPro" id="IPR036188">
    <property type="entry name" value="FAD/NAD-bd_sf"/>
</dbReference>
<keyword evidence="3" id="KW-0274">FAD</keyword>
<dbReference type="GO" id="GO:0071949">
    <property type="term" value="F:FAD binding"/>
    <property type="evidence" value="ECO:0007669"/>
    <property type="project" value="InterPro"/>
</dbReference>
<dbReference type="AlphaFoldDB" id="A0A1W6ZQG0"/>
<keyword evidence="5" id="KW-1185">Reference proteome</keyword>
<gene>
    <name evidence="4" type="ORF">CAK95_10620</name>
</gene>
<protein>
    <submittedName>
        <fullName evidence="4">FAD-binding monooxygenase</fullName>
    </submittedName>
</protein>
<proteinExistence type="predicted"/>
<dbReference type="SUPFAM" id="SSF51905">
    <property type="entry name" value="FAD/NAD(P)-binding domain"/>
    <property type="match status" value="1"/>
</dbReference>
<evidence type="ECO:0000313" key="4">
    <source>
        <dbReference type="EMBL" id="ARP99487.1"/>
    </source>
</evidence>
<reference evidence="4 5" key="1">
    <citation type="submission" date="2017-05" db="EMBL/GenBank/DDBJ databases">
        <title>Full genome sequence of Pseudorhodoplanes sinuspersici.</title>
        <authorList>
            <person name="Dastgheib S.M.M."/>
            <person name="Shavandi M."/>
            <person name="Tirandaz H."/>
        </authorList>
    </citation>
    <scope>NUCLEOTIDE SEQUENCE [LARGE SCALE GENOMIC DNA]</scope>
    <source>
        <strain evidence="4 5">RIPI110</strain>
    </source>
</reference>
<dbReference type="PRINTS" id="PR00420">
    <property type="entry name" value="RNGMNOXGNASE"/>
</dbReference>
<sequence length="537" mass="59668">MTNEAVKPSVIMKPVLIVGGGPVGLMTALGLGFYGIPFQLFEEDASFSSDTKAGTILTRTIEAFRRYGVADDVLAKALRIDEIGDVERATNTARPSVSIDLLSDETRYPFVINMPQHHLEPILHCGLEAKTPGHTHLKHKLTTFRQTDDGVVATFETPDGVREVEGSYLLACDGGRSTIRGQLGIPVEGESLNVLTILVDVKVDLDVQNPRDYPYLAYFADPTEWMILVRQPHCWRFLFPLPADRPEPTREEFREKILRFIGPVSDLEIINTVVYRIHHRIATEWRQGRVFLMGDAAHLITPMWALGLNTGVLDAVNLPWRLAWVARGWADPSLLDGYAREQRPVAAHGSGEMAEAARKYMLGQNDAIRAMSGGQWANALTRTMLGVRLDVDQSGDWSMVRTEQGPLRVGERIPDAILHAGNGKPVRLHDLTDDSFVALYFTDVRRRPTIPADRPGLKHFVVSRRDAPLDSGLRDRSLFDVGDKFRLRAGCEPDTIILVRPDDYIAAIVPMKDGVIDEIYAKITGGEPAAEKQKADA</sequence>
<name>A0A1W6ZQG0_9HYPH</name>
<dbReference type="STRING" id="1235591.CAK95_10620"/>
<dbReference type="InterPro" id="IPR050641">
    <property type="entry name" value="RIFMO-like"/>
</dbReference>
<keyword evidence="2" id="KW-0285">Flavoprotein</keyword>
<evidence type="ECO:0000256" key="1">
    <source>
        <dbReference type="ARBA" id="ARBA00001974"/>
    </source>
</evidence>
<dbReference type="Pfam" id="PF01494">
    <property type="entry name" value="FAD_binding_3"/>
    <property type="match status" value="1"/>
</dbReference>
<comment type="cofactor">
    <cofactor evidence="1">
        <name>FAD</name>
        <dbReference type="ChEBI" id="CHEBI:57692"/>
    </cofactor>
</comment>
<keyword evidence="4" id="KW-0503">Monooxygenase</keyword>
<keyword evidence="4" id="KW-0560">Oxidoreductase</keyword>
<dbReference type="PANTHER" id="PTHR43004">
    <property type="entry name" value="TRK SYSTEM POTASSIUM UPTAKE PROTEIN"/>
    <property type="match status" value="1"/>
</dbReference>
<dbReference type="PANTHER" id="PTHR43004:SF19">
    <property type="entry name" value="BINDING MONOOXYGENASE, PUTATIVE (JCVI)-RELATED"/>
    <property type="match status" value="1"/>
</dbReference>
<dbReference type="InterPro" id="IPR002938">
    <property type="entry name" value="FAD-bd"/>
</dbReference>